<dbReference type="GO" id="GO:0004056">
    <property type="term" value="F:argininosuccinate lyase activity"/>
    <property type="evidence" value="ECO:0007669"/>
    <property type="project" value="InterPro"/>
</dbReference>
<dbReference type="InterPro" id="IPR029419">
    <property type="entry name" value="Arg_succ_lyase_C"/>
</dbReference>
<dbReference type="Gene3D" id="1.10.40.30">
    <property type="entry name" value="Fumarase/aspartase (C-terminal domain)"/>
    <property type="match status" value="1"/>
</dbReference>
<dbReference type="InterPro" id="IPR000362">
    <property type="entry name" value="Fumarate_lyase_fam"/>
</dbReference>
<name>A0A0A0AIV5_CHAVO</name>
<evidence type="ECO:0000256" key="2">
    <source>
        <dbReference type="ARBA" id="ARBA00011881"/>
    </source>
</evidence>
<dbReference type="Proteomes" id="UP000053858">
    <property type="component" value="Unassembled WGS sequence"/>
</dbReference>
<dbReference type="PANTHER" id="PTHR43814:SF1">
    <property type="entry name" value="ARGININOSUCCINATE LYASE"/>
    <property type="match status" value="1"/>
</dbReference>
<dbReference type="InterPro" id="IPR009049">
    <property type="entry name" value="Argininosuccinate_lyase"/>
</dbReference>
<dbReference type="NCBIfam" id="TIGR00838">
    <property type="entry name" value="argH"/>
    <property type="match status" value="1"/>
</dbReference>
<dbReference type="AlphaFoldDB" id="A0A0A0AIV5"/>
<protein>
    <submittedName>
        <fullName evidence="6">Argininosuccinate lyase</fullName>
    </submittedName>
</protein>
<keyword evidence="7" id="KW-1185">Reference proteome</keyword>
<dbReference type="InterPro" id="IPR022761">
    <property type="entry name" value="Fumarate_lyase_N"/>
</dbReference>
<keyword evidence="3" id="KW-0273">Eye lens protein</keyword>
<dbReference type="PRINTS" id="PR00149">
    <property type="entry name" value="FUMRATELYASE"/>
</dbReference>
<feature type="domain" description="Argininosuccinate lyase C-terminal" evidence="5">
    <location>
        <begin position="365"/>
        <end position="419"/>
    </location>
</feature>
<dbReference type="FunFam" id="1.10.40.30:FF:000001">
    <property type="entry name" value="Argininosuccinate lyase"/>
    <property type="match status" value="1"/>
</dbReference>
<evidence type="ECO:0000256" key="1">
    <source>
        <dbReference type="ARBA" id="ARBA00010755"/>
    </source>
</evidence>
<dbReference type="PANTHER" id="PTHR43814">
    <property type="entry name" value="ARGININOSUCCINATE LYASE"/>
    <property type="match status" value="1"/>
</dbReference>
<dbReference type="Pfam" id="PF14698">
    <property type="entry name" value="ASL_C2"/>
    <property type="match status" value="1"/>
</dbReference>
<dbReference type="FunFam" id="1.20.200.10:FF:000015">
    <property type="entry name" value="argininosuccinate lyase isoform X2"/>
    <property type="match status" value="1"/>
</dbReference>
<feature type="domain" description="Fumarate lyase N-terminal" evidence="4">
    <location>
        <begin position="8"/>
        <end position="263"/>
    </location>
</feature>
<evidence type="ECO:0000259" key="5">
    <source>
        <dbReference type="Pfam" id="PF14698"/>
    </source>
</evidence>
<dbReference type="InterPro" id="IPR024083">
    <property type="entry name" value="Fumarase/histidase_N"/>
</dbReference>
<feature type="non-terminal residue" evidence="6">
    <location>
        <position position="1"/>
    </location>
</feature>
<dbReference type="SUPFAM" id="SSF48557">
    <property type="entry name" value="L-aspartase-like"/>
    <property type="match status" value="2"/>
</dbReference>
<feature type="non-terminal residue" evidence="6">
    <location>
        <position position="450"/>
    </location>
</feature>
<gene>
    <name evidence="6" type="ORF">N301_12345</name>
</gene>
<evidence type="ECO:0000259" key="4">
    <source>
        <dbReference type="Pfam" id="PF00206"/>
    </source>
</evidence>
<dbReference type="PRINTS" id="PR00145">
    <property type="entry name" value="ARGSUCLYASE"/>
</dbReference>
<organism evidence="6 7">
    <name type="scientific">Charadrius vociferus</name>
    <name type="common">Killdeer</name>
    <name type="synonym">Aegialitis vocifera</name>
    <dbReference type="NCBI Taxonomy" id="50402"/>
    <lineage>
        <taxon>Eukaryota</taxon>
        <taxon>Metazoa</taxon>
        <taxon>Chordata</taxon>
        <taxon>Craniata</taxon>
        <taxon>Vertebrata</taxon>
        <taxon>Euteleostomi</taxon>
        <taxon>Archelosauria</taxon>
        <taxon>Archosauria</taxon>
        <taxon>Dinosauria</taxon>
        <taxon>Saurischia</taxon>
        <taxon>Theropoda</taxon>
        <taxon>Coelurosauria</taxon>
        <taxon>Aves</taxon>
        <taxon>Neognathae</taxon>
        <taxon>Neoaves</taxon>
        <taxon>Charadriiformes</taxon>
        <taxon>Charadriidae</taxon>
        <taxon>Charadrius</taxon>
    </lineage>
</organism>
<comment type="subunit">
    <text evidence="2">Homotetramer.</text>
</comment>
<dbReference type="InterPro" id="IPR008948">
    <property type="entry name" value="L-Aspartase-like"/>
</dbReference>
<keyword evidence="6" id="KW-0456">Lyase</keyword>
<dbReference type="CDD" id="cd01359">
    <property type="entry name" value="Argininosuccinate_lyase"/>
    <property type="match status" value="1"/>
</dbReference>
<dbReference type="Gene3D" id="1.20.200.10">
    <property type="entry name" value="Fumarase/aspartase (Central domain)"/>
    <property type="match status" value="1"/>
</dbReference>
<dbReference type="Gene3D" id="1.10.275.10">
    <property type="entry name" value="Fumarase/aspartase (N-terminal domain)"/>
    <property type="match status" value="1"/>
</dbReference>
<evidence type="ECO:0000313" key="6">
    <source>
        <dbReference type="EMBL" id="KGL93393.1"/>
    </source>
</evidence>
<accession>A0A0A0AIV5</accession>
<dbReference type="GO" id="GO:0005829">
    <property type="term" value="C:cytosol"/>
    <property type="evidence" value="ECO:0007669"/>
    <property type="project" value="TreeGrafter"/>
</dbReference>
<dbReference type="STRING" id="50402.A0A0A0AIV5"/>
<proteinExistence type="inferred from homology"/>
<dbReference type="GO" id="GO:0005212">
    <property type="term" value="F:structural constituent of eye lens"/>
    <property type="evidence" value="ECO:0007669"/>
    <property type="project" value="UniProtKB-KW"/>
</dbReference>
<dbReference type="GO" id="GO:0042450">
    <property type="term" value="P:L-arginine biosynthetic process via ornithine"/>
    <property type="evidence" value="ECO:0007669"/>
    <property type="project" value="InterPro"/>
</dbReference>
<comment type="similarity">
    <text evidence="1">Belongs to the lyase 1 family. Argininosuccinate lyase subfamily.</text>
</comment>
<dbReference type="Pfam" id="PF00206">
    <property type="entry name" value="Lyase_1"/>
    <property type="match status" value="1"/>
</dbReference>
<evidence type="ECO:0000256" key="3">
    <source>
        <dbReference type="ARBA" id="ARBA00022613"/>
    </source>
</evidence>
<dbReference type="EMBL" id="KL871755">
    <property type="protein sequence ID" value="KGL93393.1"/>
    <property type="molecule type" value="Genomic_DNA"/>
</dbReference>
<sequence>QGDKMLGGRFVGSTDPVMEMLSASITTDQRLAEVDIQGSMAYAKALEKAGILSKTELEKILSGLEKISEEWSKGVFVVTQTDEDIHTANERRLGRSRNDQVVTDLKLFMKNSLSVISTHLLQLIKTLVERAAIEIDVILPGYTHLQKAQPIRWSQFLLSHAVALTRDSERLGELKKRINVLPLGSGALAGNPLEIDRELLRSELDFASISLNSMDAVSERDFVVEFLSVATLLMIHLSKMAEDLIIYSTSEFGFVTLSDAYRAARGLSPWKKAASPLPHPLCRQRACKGSQQHPALSTDTSSLCLPSPLFGSDVSQVFNVVNSVEQYTAMGEKASQPKKTAHPFFPLRLHPSCLVTDCTLCFSLQMPFRQAHTASGKAVHLAESKGTTINNLSLDDLKSISPLFGSDVSQVFNVVNSVEQYTAMGGTAKSSVTTQIEQLRELLKKLKEQA</sequence>
<reference evidence="7" key="1">
    <citation type="journal article" date="2014" name="Science">
        <title>Comparative genomics reveals insights into avian genome evolution and adaptation.</title>
        <authorList>
            <consortium name="Avian Genome Consortium"/>
            <person name="Zhang G."/>
            <person name="Li C."/>
            <person name="Li Q."/>
            <person name="Li B."/>
            <person name="Larkin D.M."/>
            <person name="Lee C."/>
            <person name="Storz J.F."/>
            <person name="Antunes A."/>
            <person name="Greenwold M.J."/>
            <person name="Meredith R.W."/>
            <person name="Odeen A."/>
            <person name="Cui J."/>
            <person name="Zhou Q."/>
            <person name="Xu L."/>
            <person name="Pan H."/>
            <person name="Wang Z."/>
            <person name="Jin L."/>
            <person name="Zhang P."/>
            <person name="Hu H."/>
            <person name="Yang W."/>
            <person name="Hu J."/>
            <person name="Xiao J."/>
            <person name="Yang Z."/>
            <person name="Liu Y."/>
            <person name="Xie Q."/>
            <person name="Yu H."/>
            <person name="Lian J."/>
            <person name="Wen P."/>
            <person name="Zhang F."/>
            <person name="Li H."/>
            <person name="Zeng Y."/>
            <person name="Xiong Z."/>
            <person name="Liu S."/>
            <person name="Zhou L."/>
            <person name="Huang Z."/>
            <person name="An N."/>
            <person name="Wang J."/>
            <person name="Zheng Q."/>
            <person name="Xiong Y."/>
            <person name="Wang G."/>
            <person name="Wang B."/>
            <person name="Wang J."/>
            <person name="Fan Y."/>
            <person name="da Fonseca R.R."/>
            <person name="Alfaro-Nunez A."/>
            <person name="Schubert M."/>
            <person name="Orlando L."/>
            <person name="Mourier T."/>
            <person name="Howard J.T."/>
            <person name="Ganapathy G."/>
            <person name="Pfenning A."/>
            <person name="Whitney O."/>
            <person name="Rivas M.V."/>
            <person name="Hara E."/>
            <person name="Smith J."/>
            <person name="Farre M."/>
            <person name="Narayan J."/>
            <person name="Slavov G."/>
            <person name="Romanov M.N."/>
            <person name="Borges R."/>
            <person name="Machado J.P."/>
            <person name="Khan I."/>
            <person name="Springer M.S."/>
            <person name="Gatesy J."/>
            <person name="Hoffmann F.G."/>
            <person name="Opazo J.C."/>
            <person name="Hastad O."/>
            <person name="Sawyer R.H."/>
            <person name="Kim H."/>
            <person name="Kim K.W."/>
            <person name="Kim H.J."/>
            <person name="Cho S."/>
            <person name="Li N."/>
            <person name="Huang Y."/>
            <person name="Bruford M.W."/>
            <person name="Zhan X."/>
            <person name="Dixon A."/>
            <person name="Bertelsen M.F."/>
            <person name="Derryberry E."/>
            <person name="Warren W."/>
            <person name="Wilson R.K."/>
            <person name="Li S."/>
            <person name="Ray D.A."/>
            <person name="Green R.E."/>
            <person name="O'Brien S.J."/>
            <person name="Griffin D."/>
            <person name="Johnson W.E."/>
            <person name="Haussler D."/>
            <person name="Ryder O.A."/>
            <person name="Willerslev E."/>
            <person name="Graves G.R."/>
            <person name="Alstrom P."/>
            <person name="Fjeldsa J."/>
            <person name="Mindell D.P."/>
            <person name="Edwards S.V."/>
            <person name="Braun E.L."/>
            <person name="Rahbek C."/>
            <person name="Burt D.W."/>
            <person name="Houde P."/>
            <person name="Zhang Y."/>
            <person name="Yang H."/>
            <person name="Wang J."/>
            <person name="Jarvis E.D."/>
            <person name="Gilbert M.T."/>
            <person name="Wang J."/>
        </authorList>
    </citation>
    <scope>NUCLEOTIDE SEQUENCE [LARGE SCALE GENOMIC DNA]</scope>
</reference>
<evidence type="ECO:0000313" key="7">
    <source>
        <dbReference type="Proteomes" id="UP000053858"/>
    </source>
</evidence>